<evidence type="ECO:0000256" key="1">
    <source>
        <dbReference type="ARBA" id="ARBA00022603"/>
    </source>
</evidence>
<keyword evidence="1" id="KW-0489">Methyltransferase</keyword>
<accession>Q0RTQ0</accession>
<evidence type="ECO:0000313" key="4">
    <source>
        <dbReference type="EMBL" id="CAJ59048.1"/>
    </source>
</evidence>
<dbReference type="HOGENOM" id="CLU_100163_0_0_11"/>
<name>Q0RTQ0_FRAAA</name>
<dbReference type="Pfam" id="PF01234">
    <property type="entry name" value="NNMT_PNMT_TEMT"/>
    <property type="match status" value="1"/>
</dbReference>
<dbReference type="eggNOG" id="ENOG50306AZ">
    <property type="taxonomic scope" value="Bacteria"/>
</dbReference>
<dbReference type="STRING" id="326424.FRAAL0372"/>
<protein>
    <submittedName>
        <fullName evidence="4">N-methyltransferase</fullName>
    </submittedName>
</protein>
<organism evidence="4 5">
    <name type="scientific">Frankia alni (strain DSM 45986 / CECT 9034 / ACN14a)</name>
    <dbReference type="NCBI Taxonomy" id="326424"/>
    <lineage>
        <taxon>Bacteria</taxon>
        <taxon>Bacillati</taxon>
        <taxon>Actinomycetota</taxon>
        <taxon>Actinomycetes</taxon>
        <taxon>Frankiales</taxon>
        <taxon>Frankiaceae</taxon>
        <taxon>Frankia</taxon>
    </lineage>
</organism>
<evidence type="ECO:0000313" key="5">
    <source>
        <dbReference type="Proteomes" id="UP000000657"/>
    </source>
</evidence>
<dbReference type="PANTHER" id="PTHR10867">
    <property type="entry name" value="NNMT/PNMT/TEMT FAMILY MEMBER"/>
    <property type="match status" value="1"/>
</dbReference>
<dbReference type="AlphaFoldDB" id="Q0RTQ0"/>
<proteinExistence type="predicted"/>
<dbReference type="RefSeq" id="WP_011601629.1">
    <property type="nucleotide sequence ID" value="NC_008278.1"/>
</dbReference>
<dbReference type="NCBIfam" id="NF040568">
    <property type="entry name" value="SCO2525_fam"/>
    <property type="match status" value="1"/>
</dbReference>
<dbReference type="PROSITE" id="PS51681">
    <property type="entry name" value="SAM_MT_NNMT_PNMT_TEMT"/>
    <property type="match status" value="1"/>
</dbReference>
<dbReference type="EMBL" id="CT573213">
    <property type="protein sequence ID" value="CAJ59048.1"/>
    <property type="molecule type" value="Genomic_DNA"/>
</dbReference>
<dbReference type="SUPFAM" id="SSF53335">
    <property type="entry name" value="S-adenosyl-L-methionine-dependent methyltransferases"/>
    <property type="match status" value="1"/>
</dbReference>
<evidence type="ECO:0000256" key="2">
    <source>
        <dbReference type="ARBA" id="ARBA00022679"/>
    </source>
</evidence>
<reference evidence="4 5" key="1">
    <citation type="journal article" date="2007" name="Genome Res.">
        <title>Genome characteristics of facultatively symbiotic Frankia sp. strains reflect host range and host plant biogeography.</title>
        <authorList>
            <person name="Normand P."/>
            <person name="Lapierre P."/>
            <person name="Tisa L.S."/>
            <person name="Gogarten J.P."/>
            <person name="Alloisio N."/>
            <person name="Bagnarol E."/>
            <person name="Bassi C.A."/>
            <person name="Berry A.M."/>
            <person name="Bickhart D.M."/>
            <person name="Choisne N."/>
            <person name="Couloux A."/>
            <person name="Cournoyer B."/>
            <person name="Cruveiller S."/>
            <person name="Daubin V."/>
            <person name="Demange N."/>
            <person name="Francino M.P."/>
            <person name="Goltsman E."/>
            <person name="Huang Y."/>
            <person name="Kopp O.R."/>
            <person name="Labarre L."/>
            <person name="Lapidus A."/>
            <person name="Lavire C."/>
            <person name="Marechal J."/>
            <person name="Martinez M."/>
            <person name="Mastronunzio J.E."/>
            <person name="Mullin B.C."/>
            <person name="Niemann J."/>
            <person name="Pujic P."/>
            <person name="Rawnsley T."/>
            <person name="Rouy Z."/>
            <person name="Schenowitz C."/>
            <person name="Sellstedt A."/>
            <person name="Tavares F."/>
            <person name="Tomkins J.P."/>
            <person name="Vallenet D."/>
            <person name="Valverde C."/>
            <person name="Wall L.G."/>
            <person name="Wang Y."/>
            <person name="Medigue C."/>
            <person name="Benson D.R."/>
        </authorList>
    </citation>
    <scope>NUCLEOTIDE SEQUENCE [LARGE SCALE GENOMIC DNA]</scope>
    <source>
        <strain evidence="5">DSM 45986 / CECT 9034 / ACN14a</strain>
    </source>
</reference>
<sequence>MAHNSDAPWDDFDPTAYFSHNYHTLRDDDRLILGLVRDFFVSVGPSRPVRGIDVGTGPNLYPALSMLPWCQEITLVEHSTQNVAWLEKEVAHGYAPTWDPFWTVLTSRAPYRSIGDPRGRLASAARVQKGNLFGLPAGEWEMGTMFFVACSISGHHGEFEEAVNRFLGALRPGAPFAMAYMENSKGYEVSGLKFPAVEVGMPEVRRCLETRTTDLQISRVSSESLRPGYTGMMVALGRAAER</sequence>
<dbReference type="PANTHER" id="PTHR10867:SF17">
    <property type="entry name" value="NICOTINAMIDE N-METHYLTRANSFERASE"/>
    <property type="match status" value="1"/>
</dbReference>
<evidence type="ECO:0000256" key="3">
    <source>
        <dbReference type="ARBA" id="ARBA00022691"/>
    </source>
</evidence>
<dbReference type="Gene3D" id="3.40.50.150">
    <property type="entry name" value="Vaccinia Virus protein VP39"/>
    <property type="match status" value="1"/>
</dbReference>
<keyword evidence="2" id="KW-0808">Transferase</keyword>
<dbReference type="KEGG" id="fal:FRAAL0372"/>
<dbReference type="GO" id="GO:0032259">
    <property type="term" value="P:methylation"/>
    <property type="evidence" value="ECO:0007669"/>
    <property type="project" value="UniProtKB-KW"/>
</dbReference>
<gene>
    <name evidence="4" type="ordered locus">FRAAL0372</name>
</gene>
<dbReference type="Proteomes" id="UP000000657">
    <property type="component" value="Chromosome"/>
</dbReference>
<dbReference type="GO" id="GO:0008168">
    <property type="term" value="F:methyltransferase activity"/>
    <property type="evidence" value="ECO:0007669"/>
    <property type="project" value="UniProtKB-KW"/>
</dbReference>
<keyword evidence="3" id="KW-0949">S-adenosyl-L-methionine</keyword>
<dbReference type="InterPro" id="IPR000940">
    <property type="entry name" value="NNMT_TEMT_trans"/>
</dbReference>
<dbReference type="InterPro" id="IPR029063">
    <property type="entry name" value="SAM-dependent_MTases_sf"/>
</dbReference>
<keyword evidence="5" id="KW-1185">Reference proteome</keyword>